<evidence type="ECO:0000256" key="1">
    <source>
        <dbReference type="SAM" id="Phobius"/>
    </source>
</evidence>
<keyword evidence="1" id="KW-1133">Transmembrane helix</keyword>
<accession>A0ABM1MTM9</accession>
<dbReference type="GeneID" id="108563692"/>
<keyword evidence="1" id="KW-0472">Membrane</keyword>
<keyword evidence="1" id="KW-0812">Transmembrane</keyword>
<sequence length="115" mass="12951">MVCGPKLPCNLLTTLKSTRLIGSGTERDLRLISLVLSMEYYMLLVVGTVLRNGVFFLPWLIFYSIVICLEFLLFVSRSCSDGIIIRKQSAVLAIFVVYNWLAIFCAFLHINGGHC</sequence>
<gene>
    <name evidence="3" type="primary">LOC108563692</name>
</gene>
<feature type="transmembrane region" description="Helical" evidence="1">
    <location>
        <begin position="56"/>
        <end position="77"/>
    </location>
</feature>
<protein>
    <submittedName>
        <fullName evidence="3">Uncharacterized protein LOC108563692</fullName>
    </submittedName>
</protein>
<dbReference type="Proteomes" id="UP000695000">
    <property type="component" value="Unplaced"/>
</dbReference>
<feature type="transmembrane region" description="Helical" evidence="1">
    <location>
        <begin position="29"/>
        <end position="50"/>
    </location>
</feature>
<evidence type="ECO:0000313" key="2">
    <source>
        <dbReference type="Proteomes" id="UP000695000"/>
    </source>
</evidence>
<name>A0ABM1MTM9_NICVS</name>
<dbReference type="RefSeq" id="XP_017777929.1">
    <property type="nucleotide sequence ID" value="XM_017922440.1"/>
</dbReference>
<reference evidence="3" key="1">
    <citation type="submission" date="2025-08" db="UniProtKB">
        <authorList>
            <consortium name="RefSeq"/>
        </authorList>
    </citation>
    <scope>IDENTIFICATION</scope>
    <source>
        <tissue evidence="3">Whole Larva</tissue>
    </source>
</reference>
<proteinExistence type="predicted"/>
<feature type="transmembrane region" description="Helical" evidence="1">
    <location>
        <begin position="89"/>
        <end position="110"/>
    </location>
</feature>
<evidence type="ECO:0000313" key="3">
    <source>
        <dbReference type="RefSeq" id="XP_017777929.1"/>
    </source>
</evidence>
<organism evidence="2 3">
    <name type="scientific">Nicrophorus vespilloides</name>
    <name type="common">Boreal carrion beetle</name>
    <dbReference type="NCBI Taxonomy" id="110193"/>
    <lineage>
        <taxon>Eukaryota</taxon>
        <taxon>Metazoa</taxon>
        <taxon>Ecdysozoa</taxon>
        <taxon>Arthropoda</taxon>
        <taxon>Hexapoda</taxon>
        <taxon>Insecta</taxon>
        <taxon>Pterygota</taxon>
        <taxon>Neoptera</taxon>
        <taxon>Endopterygota</taxon>
        <taxon>Coleoptera</taxon>
        <taxon>Polyphaga</taxon>
        <taxon>Staphyliniformia</taxon>
        <taxon>Silphidae</taxon>
        <taxon>Nicrophorinae</taxon>
        <taxon>Nicrophorus</taxon>
    </lineage>
</organism>
<keyword evidence="2" id="KW-1185">Reference proteome</keyword>